<evidence type="ECO:0000313" key="3">
    <source>
        <dbReference type="Proteomes" id="UP001165121"/>
    </source>
</evidence>
<dbReference type="Proteomes" id="UP001165121">
    <property type="component" value="Unassembled WGS sequence"/>
</dbReference>
<dbReference type="AlphaFoldDB" id="A0A9W6U0L8"/>
<evidence type="ECO:0000313" key="2">
    <source>
        <dbReference type="EMBL" id="GMF23609.1"/>
    </source>
</evidence>
<accession>A0A9W6U0L8</accession>
<dbReference type="Pfam" id="PF07727">
    <property type="entry name" value="RVT_2"/>
    <property type="match status" value="1"/>
</dbReference>
<dbReference type="EMBL" id="BSXT01000291">
    <property type="protein sequence ID" value="GMF23609.1"/>
    <property type="molecule type" value="Genomic_DNA"/>
</dbReference>
<keyword evidence="3" id="KW-1185">Reference proteome</keyword>
<evidence type="ECO:0000259" key="1">
    <source>
        <dbReference type="Pfam" id="PF07727"/>
    </source>
</evidence>
<organism evidence="2 3">
    <name type="scientific">Phytophthora fragariaefolia</name>
    <dbReference type="NCBI Taxonomy" id="1490495"/>
    <lineage>
        <taxon>Eukaryota</taxon>
        <taxon>Sar</taxon>
        <taxon>Stramenopiles</taxon>
        <taxon>Oomycota</taxon>
        <taxon>Peronosporomycetes</taxon>
        <taxon>Peronosporales</taxon>
        <taxon>Peronosporaceae</taxon>
        <taxon>Phytophthora</taxon>
    </lineage>
</organism>
<dbReference type="OrthoDB" id="122734at2759"/>
<dbReference type="InterPro" id="IPR013103">
    <property type="entry name" value="RVT_2"/>
</dbReference>
<reference evidence="2" key="1">
    <citation type="submission" date="2023-04" db="EMBL/GenBank/DDBJ databases">
        <title>Phytophthora fragariaefolia NBRC 109709.</title>
        <authorList>
            <person name="Ichikawa N."/>
            <person name="Sato H."/>
            <person name="Tonouchi N."/>
        </authorList>
    </citation>
    <scope>NUCLEOTIDE SEQUENCE</scope>
    <source>
        <strain evidence="2">NBRC 109709</strain>
    </source>
</reference>
<proteinExistence type="predicted"/>
<gene>
    <name evidence="2" type="ORF">Pfra01_000377700</name>
</gene>
<sequence>MGRRYVPVAMLSFLEDPKNNREAMNSARAIEWSKAMPKEIDALEVKNTWELVTRPAHAKLLRSKWVFKTKKHTDGTLERFKARLVACGNEQEYGVDYVDTFSAALEDLSVCQDCACSSKSLKYPQGTDTYPTGA</sequence>
<comment type="caution">
    <text evidence="2">The sequence shown here is derived from an EMBL/GenBank/DDBJ whole genome shotgun (WGS) entry which is preliminary data.</text>
</comment>
<name>A0A9W6U0L8_9STRA</name>
<protein>
    <submittedName>
        <fullName evidence="2">Unnamed protein product</fullName>
    </submittedName>
</protein>
<feature type="domain" description="Reverse transcriptase Ty1/copia-type" evidence="1">
    <location>
        <begin position="47"/>
        <end position="106"/>
    </location>
</feature>